<dbReference type="SMART" id="SM00448">
    <property type="entry name" value="REC"/>
    <property type="match status" value="1"/>
</dbReference>
<feature type="domain" description="Response regulatory" evidence="3">
    <location>
        <begin position="9"/>
        <end position="117"/>
    </location>
</feature>
<accession>A0A4V2JEW2</accession>
<keyword evidence="1 2" id="KW-0597">Phosphoprotein</keyword>
<keyword evidence="5" id="KW-1185">Reference proteome</keyword>
<gene>
    <name evidence="4" type="ORF">EYE40_06835</name>
</gene>
<organism evidence="4 5">
    <name type="scientific">Glaciihabitans arcticus</name>
    <dbReference type="NCBI Taxonomy" id="2668039"/>
    <lineage>
        <taxon>Bacteria</taxon>
        <taxon>Bacillati</taxon>
        <taxon>Actinomycetota</taxon>
        <taxon>Actinomycetes</taxon>
        <taxon>Micrococcales</taxon>
        <taxon>Microbacteriaceae</taxon>
        <taxon>Glaciihabitans</taxon>
    </lineage>
</organism>
<protein>
    <submittedName>
        <fullName evidence="4">Response regulator</fullName>
    </submittedName>
</protein>
<dbReference type="PROSITE" id="PS50110">
    <property type="entry name" value="RESPONSE_REGULATORY"/>
    <property type="match status" value="1"/>
</dbReference>
<evidence type="ECO:0000256" key="2">
    <source>
        <dbReference type="PROSITE-ProRule" id="PRU00169"/>
    </source>
</evidence>
<proteinExistence type="predicted"/>
<dbReference type="CDD" id="cd00156">
    <property type="entry name" value="REC"/>
    <property type="match status" value="1"/>
</dbReference>
<sequence length="123" mass="13075">MTHSTAGVTVIVADDDALIRMVMRRALSQRGIQVVEAVDGTTAVDASARHQADLLITDAHMPGLSLLDTLAAIDELDDSPEVLVISGDSRSPLAPGITFLAKPIELELFLDAVDSLLSRRASR</sequence>
<dbReference type="PANTHER" id="PTHR44591:SF3">
    <property type="entry name" value="RESPONSE REGULATORY DOMAIN-CONTAINING PROTEIN"/>
    <property type="match status" value="1"/>
</dbReference>
<dbReference type="InterPro" id="IPR011006">
    <property type="entry name" value="CheY-like_superfamily"/>
</dbReference>
<evidence type="ECO:0000256" key="1">
    <source>
        <dbReference type="ARBA" id="ARBA00022553"/>
    </source>
</evidence>
<dbReference type="PANTHER" id="PTHR44591">
    <property type="entry name" value="STRESS RESPONSE REGULATOR PROTEIN 1"/>
    <property type="match status" value="1"/>
</dbReference>
<dbReference type="Proteomes" id="UP000294194">
    <property type="component" value="Unassembled WGS sequence"/>
</dbReference>
<reference evidence="5" key="1">
    <citation type="submission" date="2019-02" db="EMBL/GenBank/DDBJ databases">
        <title>Glaciihabitans arcticus sp. nov., a psychrotolerant bacterium isolated from polar soil.</title>
        <authorList>
            <person name="Dahal R.H."/>
        </authorList>
    </citation>
    <scope>NUCLEOTIDE SEQUENCE [LARGE SCALE GENOMIC DNA]</scope>
    <source>
        <strain evidence="5">RP-3-7</strain>
    </source>
</reference>
<evidence type="ECO:0000313" key="4">
    <source>
        <dbReference type="EMBL" id="TBN57139.1"/>
    </source>
</evidence>
<dbReference type="AlphaFoldDB" id="A0A4V2JEW2"/>
<dbReference type="GO" id="GO:0000160">
    <property type="term" value="P:phosphorelay signal transduction system"/>
    <property type="evidence" value="ECO:0007669"/>
    <property type="project" value="InterPro"/>
</dbReference>
<dbReference type="InterPro" id="IPR050595">
    <property type="entry name" value="Bact_response_regulator"/>
</dbReference>
<name>A0A4V2JEW2_9MICO</name>
<dbReference type="Pfam" id="PF00072">
    <property type="entry name" value="Response_reg"/>
    <property type="match status" value="1"/>
</dbReference>
<dbReference type="SUPFAM" id="SSF52172">
    <property type="entry name" value="CheY-like"/>
    <property type="match status" value="1"/>
</dbReference>
<evidence type="ECO:0000259" key="3">
    <source>
        <dbReference type="PROSITE" id="PS50110"/>
    </source>
</evidence>
<dbReference type="RefSeq" id="WP_130981250.1">
    <property type="nucleotide sequence ID" value="NZ_SISG01000001.1"/>
</dbReference>
<dbReference type="InterPro" id="IPR001789">
    <property type="entry name" value="Sig_transdc_resp-reg_receiver"/>
</dbReference>
<evidence type="ECO:0000313" key="5">
    <source>
        <dbReference type="Proteomes" id="UP000294194"/>
    </source>
</evidence>
<feature type="modified residue" description="4-aspartylphosphate" evidence="2">
    <location>
        <position position="58"/>
    </location>
</feature>
<comment type="caution">
    <text evidence="4">The sequence shown here is derived from an EMBL/GenBank/DDBJ whole genome shotgun (WGS) entry which is preliminary data.</text>
</comment>
<dbReference type="EMBL" id="SISG01000001">
    <property type="protein sequence ID" value="TBN57139.1"/>
    <property type="molecule type" value="Genomic_DNA"/>
</dbReference>
<dbReference type="Gene3D" id="3.40.50.2300">
    <property type="match status" value="1"/>
</dbReference>